<dbReference type="PIRSF" id="PIRSF004869">
    <property type="entry name" value="PflX_prd"/>
    <property type="match status" value="1"/>
</dbReference>
<keyword evidence="2 6" id="KW-0949">S-adenosyl-L-methionine</keyword>
<reference evidence="8 9" key="1">
    <citation type="journal article" date="2011" name="Stand. Genomic Sci.">
        <title>Complete genome sequence of Bacteroides salanitronis type strain (BL78).</title>
        <authorList>
            <person name="Gronow S."/>
            <person name="Held B."/>
            <person name="Lucas S."/>
            <person name="Lapidus A."/>
            <person name="Del Rio T.G."/>
            <person name="Nolan M."/>
            <person name="Tice H."/>
            <person name="Deshpande S."/>
            <person name="Cheng J.F."/>
            <person name="Pitluck S."/>
            <person name="Liolios K."/>
            <person name="Pagani I."/>
            <person name="Ivanova N."/>
            <person name="Mavromatis K."/>
            <person name="Pati A."/>
            <person name="Tapia R."/>
            <person name="Han C."/>
            <person name="Goodwin L."/>
            <person name="Chen A."/>
            <person name="Palaniappan K."/>
            <person name="Land M."/>
            <person name="Hauser L."/>
            <person name="Chang Y.J."/>
            <person name="Jeffries C.D."/>
            <person name="Brambilla E.M."/>
            <person name="Rohde M."/>
            <person name="Goker M."/>
            <person name="Detter J.C."/>
            <person name="Woyke T."/>
            <person name="Bristow J."/>
            <person name="Markowitz V."/>
            <person name="Hugenholtz P."/>
            <person name="Kyrpides N.C."/>
            <person name="Klenk H.P."/>
            <person name="Eisen J.A."/>
        </authorList>
    </citation>
    <scope>NUCLEOTIDE SEQUENCE [LARGE SCALE GENOMIC DNA]</scope>
    <source>
        <strain evidence="8 9">DSM 18170</strain>
    </source>
</reference>
<dbReference type="HOGENOM" id="CLU_044176_1_0_10"/>
<dbReference type="SUPFAM" id="SSF102114">
    <property type="entry name" value="Radical SAM enzymes"/>
    <property type="match status" value="1"/>
</dbReference>
<dbReference type="EMBL" id="CP002530">
    <property type="protein sequence ID" value="ADY36003.1"/>
    <property type="molecule type" value="Genomic_DNA"/>
</dbReference>
<feature type="binding site" evidence="6">
    <location>
        <position position="86"/>
    </location>
    <ligand>
        <name>[4Fe-4S] cluster</name>
        <dbReference type="ChEBI" id="CHEBI:49883"/>
        <note>4Fe-4S-S-AdoMet</note>
    </ligand>
</feature>
<keyword evidence="9" id="KW-1185">Reference proteome</keyword>
<gene>
    <name evidence="8" type="ordered locus">Bacsa_1431</name>
</gene>
<comment type="cofactor">
    <cofactor evidence="6">
        <name>[4Fe-4S] cluster</name>
        <dbReference type="ChEBI" id="CHEBI:49883"/>
    </cofactor>
    <text evidence="6">Binds 1 [4Fe-4S] cluster. The cluster is coordinated with 3 cysteines and an exchangeable S-adenosyl-L-methionine.</text>
</comment>
<dbReference type="KEGG" id="bsa:Bacsa_1431"/>
<dbReference type="InterPro" id="IPR027596">
    <property type="entry name" value="AmmeMemoSam_rS"/>
</dbReference>
<dbReference type="InterPro" id="IPR016431">
    <property type="entry name" value="Pyrv-formate_lyase-activ_prd"/>
</dbReference>
<dbReference type="STRING" id="667015.Bacsa_1431"/>
<name>F0R8R8_PHOSB</name>
<dbReference type="OrthoDB" id="9781783at2"/>
<dbReference type="eggNOG" id="COG1180">
    <property type="taxonomic scope" value="Bacteria"/>
</dbReference>
<keyword evidence="1" id="KW-0004">4Fe-4S</keyword>
<dbReference type="InterPro" id="IPR013785">
    <property type="entry name" value="Aldolase_TIM"/>
</dbReference>
<dbReference type="PANTHER" id="PTHR30352">
    <property type="entry name" value="PYRUVATE FORMATE-LYASE-ACTIVATING ENZYME"/>
    <property type="match status" value="1"/>
</dbReference>
<dbReference type="GO" id="GO:0046872">
    <property type="term" value="F:metal ion binding"/>
    <property type="evidence" value="ECO:0007669"/>
    <property type="project" value="UniProtKB-KW"/>
</dbReference>
<protein>
    <submittedName>
        <fullName evidence="8">Radical SAM domain protein</fullName>
    </submittedName>
</protein>
<sequence length="335" mass="37121">MKEAAYYISNPDGTVVCVLCPHRCKIDEAKCGRCRSRMNRGGHLYSLAYARICAMHADPMEKKPLFHFLPGATCFSIASAGCNLSCLNCQNWSVSQVSPMEIPSQTLLPEDCVRLAKKYGCSAVAYTYTEPLTYLEYVRDCASACQEAGLKNVLVTAGYVNEAPLRDLLPFIDAVNIDLKSFSDEVYRKVSRVRLQPILDTLLAMRDAGVWIEITRLLIPGISDGEEDIRAMCHWLMEHGFADNPLHISRFFPRYKLQNIDATPLSALLSAWRMAQEEGMRFVYIGNTSLADAENTYCPKCGSLLVKREGYAVSSGSFSGICPACGADIAGVWTF</sequence>
<dbReference type="NCBIfam" id="TIGR04337">
    <property type="entry name" value="AmmeMemoSam_rS"/>
    <property type="match status" value="1"/>
</dbReference>
<evidence type="ECO:0000256" key="1">
    <source>
        <dbReference type="ARBA" id="ARBA00022485"/>
    </source>
</evidence>
<evidence type="ECO:0000313" key="8">
    <source>
        <dbReference type="EMBL" id="ADY36003.1"/>
    </source>
</evidence>
<dbReference type="Proteomes" id="UP000007486">
    <property type="component" value="Chromosome"/>
</dbReference>
<evidence type="ECO:0000256" key="5">
    <source>
        <dbReference type="ARBA" id="ARBA00023014"/>
    </source>
</evidence>
<evidence type="ECO:0000256" key="6">
    <source>
        <dbReference type="PIRSR" id="PIRSR004869-50"/>
    </source>
</evidence>
<dbReference type="RefSeq" id="WP_013617435.1">
    <property type="nucleotide sequence ID" value="NC_015164.1"/>
</dbReference>
<keyword evidence="5 6" id="KW-0411">Iron-sulfur</keyword>
<evidence type="ECO:0000256" key="4">
    <source>
        <dbReference type="ARBA" id="ARBA00023004"/>
    </source>
</evidence>
<dbReference type="InterPro" id="IPR058240">
    <property type="entry name" value="rSAM_sf"/>
</dbReference>
<proteinExistence type="predicted"/>
<feature type="binding site" evidence="6">
    <location>
        <position position="82"/>
    </location>
    <ligand>
        <name>[4Fe-4S] cluster</name>
        <dbReference type="ChEBI" id="CHEBI:49883"/>
        <note>4Fe-4S-S-AdoMet</note>
    </ligand>
</feature>
<dbReference type="InterPro" id="IPR034457">
    <property type="entry name" value="Organic_radical-activating"/>
</dbReference>
<evidence type="ECO:0000256" key="2">
    <source>
        <dbReference type="ARBA" id="ARBA00022691"/>
    </source>
</evidence>
<dbReference type="SFLD" id="SFLDG01101">
    <property type="entry name" value="Uncharacterised_Radical_SAM_Su"/>
    <property type="match status" value="1"/>
</dbReference>
<dbReference type="PANTHER" id="PTHR30352:SF5">
    <property type="entry name" value="PYRUVATE FORMATE-LYASE 1-ACTIVATING ENZYME"/>
    <property type="match status" value="1"/>
</dbReference>
<dbReference type="InterPro" id="IPR007197">
    <property type="entry name" value="rSAM"/>
</dbReference>
<evidence type="ECO:0000256" key="3">
    <source>
        <dbReference type="ARBA" id="ARBA00022723"/>
    </source>
</evidence>
<evidence type="ECO:0000313" key="9">
    <source>
        <dbReference type="Proteomes" id="UP000007486"/>
    </source>
</evidence>
<feature type="binding site" evidence="6">
    <location>
        <position position="89"/>
    </location>
    <ligand>
        <name>[4Fe-4S] cluster</name>
        <dbReference type="ChEBI" id="CHEBI:49883"/>
        <note>4Fe-4S-S-AdoMet</note>
    </ligand>
</feature>
<keyword evidence="4 6" id="KW-0408">Iron</keyword>
<dbReference type="SFLD" id="SFLDS00029">
    <property type="entry name" value="Radical_SAM"/>
    <property type="match status" value="1"/>
</dbReference>
<dbReference type="AlphaFoldDB" id="F0R8R8"/>
<feature type="domain" description="Radical SAM core" evidence="7">
    <location>
        <begin position="67"/>
        <end position="285"/>
    </location>
</feature>
<dbReference type="Pfam" id="PF04055">
    <property type="entry name" value="Radical_SAM"/>
    <property type="match status" value="1"/>
</dbReference>
<dbReference type="CDD" id="cd01335">
    <property type="entry name" value="Radical_SAM"/>
    <property type="match status" value="1"/>
</dbReference>
<accession>F0R8R8</accession>
<keyword evidence="3 6" id="KW-0479">Metal-binding</keyword>
<organism evidence="8 9">
    <name type="scientific">Phocaeicola salanitronis (strain DSM 18170 / JCM 13657 / CCUG 60908 / BL78)</name>
    <name type="common">Bacteroides salanitronis</name>
    <dbReference type="NCBI Taxonomy" id="667015"/>
    <lineage>
        <taxon>Bacteria</taxon>
        <taxon>Pseudomonadati</taxon>
        <taxon>Bacteroidota</taxon>
        <taxon>Bacteroidia</taxon>
        <taxon>Bacteroidales</taxon>
        <taxon>Bacteroidaceae</taxon>
        <taxon>Phocaeicola</taxon>
    </lineage>
</organism>
<evidence type="ECO:0000259" key="7">
    <source>
        <dbReference type="PROSITE" id="PS51918"/>
    </source>
</evidence>
<dbReference type="GO" id="GO:0051539">
    <property type="term" value="F:4 iron, 4 sulfur cluster binding"/>
    <property type="evidence" value="ECO:0007669"/>
    <property type="project" value="UniProtKB-KW"/>
</dbReference>
<dbReference type="PROSITE" id="PS51918">
    <property type="entry name" value="RADICAL_SAM"/>
    <property type="match status" value="1"/>
</dbReference>
<dbReference type="Gene3D" id="3.20.20.70">
    <property type="entry name" value="Aldolase class I"/>
    <property type="match status" value="1"/>
</dbReference>
<dbReference type="GO" id="GO:0003824">
    <property type="term" value="F:catalytic activity"/>
    <property type="evidence" value="ECO:0007669"/>
    <property type="project" value="InterPro"/>
</dbReference>